<dbReference type="GO" id="GO:0005886">
    <property type="term" value="C:plasma membrane"/>
    <property type="evidence" value="ECO:0007669"/>
    <property type="project" value="UniProtKB-SubCell"/>
</dbReference>
<comment type="similarity">
    <text evidence="2">Belongs to the UPF0702 family.</text>
</comment>
<evidence type="ECO:0000256" key="5">
    <source>
        <dbReference type="ARBA" id="ARBA00022989"/>
    </source>
</evidence>
<evidence type="ECO:0000256" key="2">
    <source>
        <dbReference type="ARBA" id="ARBA00006448"/>
    </source>
</evidence>
<feature type="domain" description="YetF C-terminal" evidence="8">
    <location>
        <begin position="58"/>
        <end position="190"/>
    </location>
</feature>
<sequence>MGRRVVGEMPIFDFLVIITLASVTGADIADPSVNHVYTAFAIVFIGLFQKLIGLLIIKKRVFGKLVTFKPIEVIKNGEILVDNLRSVQYSIDNVLQLLRQKNIFNIADVELAIIEASGKISVKKKPEKTTPTIEDLGLKKWNTGLAYPLIIEGKIDNTVLSHLNLTEETVRKKLLDKGIIRIEEIFLCTINDQNELHLAYTNQLSKLEELEH</sequence>
<keyword evidence="5 7" id="KW-1133">Transmembrane helix</keyword>
<comment type="caution">
    <text evidence="9">The sequence shown here is derived from an EMBL/GenBank/DDBJ whole genome shotgun (WGS) entry which is preliminary data.</text>
</comment>
<keyword evidence="4 7" id="KW-0812">Transmembrane</keyword>
<evidence type="ECO:0000313" key="9">
    <source>
        <dbReference type="EMBL" id="MBP3950529.1"/>
    </source>
</evidence>
<dbReference type="Proteomes" id="UP000678228">
    <property type="component" value="Unassembled WGS sequence"/>
</dbReference>
<feature type="transmembrane region" description="Helical" evidence="7">
    <location>
        <begin position="12"/>
        <end position="29"/>
    </location>
</feature>
<keyword evidence="3" id="KW-1003">Cell membrane</keyword>
<dbReference type="EMBL" id="JAGKSQ010000002">
    <property type="protein sequence ID" value="MBP3950529.1"/>
    <property type="molecule type" value="Genomic_DNA"/>
</dbReference>
<protein>
    <submittedName>
        <fullName evidence="9">DUF421 domain-containing protein</fullName>
    </submittedName>
</protein>
<proteinExistence type="inferred from homology"/>
<organism evidence="9 10">
    <name type="scientific">Halalkalibacter suaedae</name>
    <dbReference type="NCBI Taxonomy" id="2822140"/>
    <lineage>
        <taxon>Bacteria</taxon>
        <taxon>Bacillati</taxon>
        <taxon>Bacillota</taxon>
        <taxon>Bacilli</taxon>
        <taxon>Bacillales</taxon>
        <taxon>Bacillaceae</taxon>
        <taxon>Halalkalibacter</taxon>
    </lineage>
</organism>
<evidence type="ECO:0000256" key="3">
    <source>
        <dbReference type="ARBA" id="ARBA00022475"/>
    </source>
</evidence>
<dbReference type="InterPro" id="IPR023090">
    <property type="entry name" value="UPF0702_alpha/beta_dom_sf"/>
</dbReference>
<name>A0A940WYR3_9BACI</name>
<keyword evidence="6 7" id="KW-0472">Membrane</keyword>
<comment type="subcellular location">
    <subcellularLocation>
        <location evidence="1">Cell membrane</location>
        <topology evidence="1">Multi-pass membrane protein</topology>
    </subcellularLocation>
</comment>
<evidence type="ECO:0000256" key="4">
    <source>
        <dbReference type="ARBA" id="ARBA00022692"/>
    </source>
</evidence>
<evidence type="ECO:0000259" key="8">
    <source>
        <dbReference type="Pfam" id="PF04239"/>
    </source>
</evidence>
<evidence type="ECO:0000256" key="6">
    <source>
        <dbReference type="ARBA" id="ARBA00023136"/>
    </source>
</evidence>
<dbReference type="PANTHER" id="PTHR34582">
    <property type="entry name" value="UPF0702 TRANSMEMBRANE PROTEIN YCAP"/>
    <property type="match status" value="1"/>
</dbReference>
<dbReference type="AlphaFoldDB" id="A0A940WYR3"/>
<feature type="transmembrane region" description="Helical" evidence="7">
    <location>
        <begin position="35"/>
        <end position="57"/>
    </location>
</feature>
<dbReference type="PANTHER" id="PTHR34582:SF6">
    <property type="entry name" value="UPF0702 TRANSMEMBRANE PROTEIN YCAP"/>
    <property type="match status" value="1"/>
</dbReference>
<dbReference type="InterPro" id="IPR007353">
    <property type="entry name" value="DUF421"/>
</dbReference>
<dbReference type="Gene3D" id="3.30.240.20">
    <property type="entry name" value="bsu07140 like domains"/>
    <property type="match status" value="2"/>
</dbReference>
<accession>A0A940WYR3</accession>
<reference evidence="9" key="1">
    <citation type="submission" date="2021-03" db="EMBL/GenBank/DDBJ databases">
        <title>Bacillus suaedae sp. nov., isolated from Suaeda aralocaspica.</title>
        <authorList>
            <person name="Lei R.F.R."/>
        </authorList>
    </citation>
    <scope>NUCLEOTIDE SEQUENCE</scope>
    <source>
        <strain evidence="9">YZJH907-2</strain>
    </source>
</reference>
<dbReference type="Pfam" id="PF04239">
    <property type="entry name" value="DUF421"/>
    <property type="match status" value="1"/>
</dbReference>
<gene>
    <name evidence="9" type="ORF">J7W16_05235</name>
</gene>
<evidence type="ECO:0000256" key="7">
    <source>
        <dbReference type="SAM" id="Phobius"/>
    </source>
</evidence>
<keyword evidence="10" id="KW-1185">Reference proteome</keyword>
<evidence type="ECO:0000313" key="10">
    <source>
        <dbReference type="Proteomes" id="UP000678228"/>
    </source>
</evidence>
<evidence type="ECO:0000256" key="1">
    <source>
        <dbReference type="ARBA" id="ARBA00004651"/>
    </source>
</evidence>